<dbReference type="InterPro" id="IPR001680">
    <property type="entry name" value="WD40_rpt"/>
</dbReference>
<reference evidence="8" key="1">
    <citation type="submission" date="2025-08" db="UniProtKB">
        <authorList>
            <consortium name="RefSeq"/>
        </authorList>
    </citation>
    <scope>IDENTIFICATION</scope>
    <source>
        <tissue evidence="8">Muscle</tissue>
    </source>
</reference>
<dbReference type="SUPFAM" id="SSF50978">
    <property type="entry name" value="WD40 repeat-like"/>
    <property type="match status" value="2"/>
</dbReference>
<dbReference type="GeneID" id="106464243"/>
<keyword evidence="4" id="KW-0853">WD repeat</keyword>
<protein>
    <submittedName>
        <fullName evidence="8">Intraflagellar transport protein 80 homolog</fullName>
    </submittedName>
</protein>
<dbReference type="PROSITE" id="PS50294">
    <property type="entry name" value="WD_REPEATS_REGION"/>
    <property type="match status" value="2"/>
</dbReference>
<feature type="repeat" description="WD" evidence="4">
    <location>
        <begin position="106"/>
        <end position="138"/>
    </location>
</feature>
<dbReference type="RefSeq" id="XP_022247668.1">
    <property type="nucleotide sequence ID" value="XM_022391960.1"/>
</dbReference>
<comment type="subcellular location">
    <subcellularLocation>
        <location evidence="1">Cell projection</location>
        <location evidence="1">Cilium</location>
    </subcellularLocation>
</comment>
<evidence type="ECO:0000256" key="1">
    <source>
        <dbReference type="ARBA" id="ARBA00004138"/>
    </source>
</evidence>
<evidence type="ECO:0000256" key="4">
    <source>
        <dbReference type="PROSITE-ProRule" id="PRU00221"/>
    </source>
</evidence>
<dbReference type="InterPro" id="IPR056157">
    <property type="entry name" value="TPR_IFT80_172_dom"/>
</dbReference>
<dbReference type="Proteomes" id="UP000694941">
    <property type="component" value="Unplaced"/>
</dbReference>
<evidence type="ECO:0000256" key="3">
    <source>
        <dbReference type="ARBA" id="ARBA00023273"/>
    </source>
</evidence>
<gene>
    <name evidence="8" type="primary">LOC106464243</name>
</gene>
<dbReference type="SMART" id="SM00320">
    <property type="entry name" value="WD40"/>
    <property type="match status" value="7"/>
</dbReference>
<dbReference type="InterPro" id="IPR056456">
    <property type="entry name" value="Beta-prop_IFT80_2nd"/>
</dbReference>
<dbReference type="Pfam" id="PF00400">
    <property type="entry name" value="WD40"/>
    <property type="match status" value="4"/>
</dbReference>
<accession>A0ABM1SVL2</accession>
<dbReference type="Pfam" id="PF23335">
    <property type="entry name" value="Beta-prop_IFT80_2nd"/>
    <property type="match status" value="1"/>
</dbReference>
<evidence type="ECO:0000313" key="7">
    <source>
        <dbReference type="Proteomes" id="UP000694941"/>
    </source>
</evidence>
<evidence type="ECO:0000259" key="5">
    <source>
        <dbReference type="Pfam" id="PF23335"/>
    </source>
</evidence>
<dbReference type="PANTHER" id="PTHR24098">
    <property type="entry name" value="OUTER SEGMENT 5"/>
    <property type="match status" value="1"/>
</dbReference>
<dbReference type="PROSITE" id="PS50082">
    <property type="entry name" value="WD_REPEATS_2"/>
    <property type="match status" value="2"/>
</dbReference>
<feature type="domain" description="IFT80/172/WDR35 TPR" evidence="6">
    <location>
        <begin position="621"/>
        <end position="647"/>
    </location>
</feature>
<evidence type="ECO:0000256" key="2">
    <source>
        <dbReference type="ARBA" id="ARBA00023069"/>
    </source>
</evidence>
<dbReference type="Pfam" id="PF23387">
    <property type="entry name" value="TPR_IFT80_172"/>
    <property type="match status" value="2"/>
</dbReference>
<dbReference type="InterPro" id="IPR015943">
    <property type="entry name" value="WD40/YVTN_repeat-like_dom_sf"/>
</dbReference>
<feature type="repeat" description="WD" evidence="4">
    <location>
        <begin position="188"/>
        <end position="220"/>
    </location>
</feature>
<feature type="domain" description="IFT80/172/WDR35 TPR" evidence="6">
    <location>
        <begin position="660"/>
        <end position="727"/>
    </location>
</feature>
<dbReference type="InterPro" id="IPR036322">
    <property type="entry name" value="WD40_repeat_dom_sf"/>
</dbReference>
<keyword evidence="2" id="KW-0969">Cilium</keyword>
<keyword evidence="7" id="KW-1185">Reference proteome</keyword>
<evidence type="ECO:0000259" key="6">
    <source>
        <dbReference type="Pfam" id="PF23387"/>
    </source>
</evidence>
<proteinExistence type="predicted"/>
<feature type="domain" description="IFT80 second beta-propeller" evidence="5">
    <location>
        <begin position="304"/>
        <end position="593"/>
    </location>
</feature>
<evidence type="ECO:0000313" key="8">
    <source>
        <dbReference type="RefSeq" id="XP_022247668.1"/>
    </source>
</evidence>
<dbReference type="Gene3D" id="2.130.10.10">
    <property type="entry name" value="YVTN repeat-like/Quinoprotein amine dehydrogenase"/>
    <property type="match status" value="2"/>
</dbReference>
<sequence length="734" mass="82761">MRFKTYLQKDPKHRELVSCVAWNSTEEVYSCGDDHQVLSWNLLTGDTTKVASLPEELYPTDIHWLPRLTAGSGSGKKQGIPDLFVLTSTDGKFHLLSKGGRIEKTIEGHRGAILVGQWSHDGSALVTGGEDGLVKIWSRTGMLRSTLASNSAPVYSLAWGPNCGDVLYTWDKYLVIKSLQPNSKPLQWKAHDGLVLKVSWNPNNNIIVSGAEDCKYKVWDTYGRVLYSSQPHDYPITSVSWSPDGELFAVGSFNTLRLCDKIGWSYSLDKPQTQSIFSLAWSSDGTQIAGACGNGHVVFAHVIERRLEWKNYEVTVTGRKTISVLNVNNEVWEKLDFRDCIIKVSLEYNHLVVVTSAQCYIYSTKNWNTPQIFDLKECRVSLVIQAERHFLLVDGGGLYIHFYDGKMASAPKWAGMRPHLLNHFTVSLSNDTLAVRDKGDEKVVHLFDTQTGKPAKDGKPFVHRLEVMEVALDKVGPANERKLALVDKNRDLYLLPVKQQPNTSIKTIKIGVMVQSVVWNDNTNMLAALQSGKLTVWYFPSVVFVDRNLLSRTINEKEGSEFGKNPQIVSFSGTHLSIRRADGSLVSTSVSPYPSILHGFVASSRWDDAVRLCRFIKDTALWACLAAMATAARDLNTAEIAYSAIEEWLQSFQLDIDITFLLTSRALDLAVKHKTHVDTVLAYRKKYLGKFEKEETNQRFQQYNQEIKPDWDQITAKIEQEYQKERERPATSNR</sequence>
<keyword evidence="3" id="KW-0966">Cell projection</keyword>
<name>A0ABM1SVL2_LIMPO</name>
<organism evidence="7 8">
    <name type="scientific">Limulus polyphemus</name>
    <name type="common">Atlantic horseshoe crab</name>
    <dbReference type="NCBI Taxonomy" id="6850"/>
    <lineage>
        <taxon>Eukaryota</taxon>
        <taxon>Metazoa</taxon>
        <taxon>Ecdysozoa</taxon>
        <taxon>Arthropoda</taxon>
        <taxon>Chelicerata</taxon>
        <taxon>Merostomata</taxon>
        <taxon>Xiphosura</taxon>
        <taxon>Limulidae</taxon>
        <taxon>Limulus</taxon>
    </lineage>
</organism>
<dbReference type="PANTHER" id="PTHR24098:SF0">
    <property type="entry name" value="OUTER SEGMENT 5"/>
    <property type="match status" value="1"/>
</dbReference>